<reference evidence="2" key="1">
    <citation type="journal article" date="2023" name="Mol. Phylogenet. Evol.">
        <title>Genome-scale phylogeny and comparative genomics of the fungal order Sordariales.</title>
        <authorList>
            <person name="Hensen N."/>
            <person name="Bonometti L."/>
            <person name="Westerberg I."/>
            <person name="Brannstrom I.O."/>
            <person name="Guillou S."/>
            <person name="Cros-Aarteil S."/>
            <person name="Calhoun S."/>
            <person name="Haridas S."/>
            <person name="Kuo A."/>
            <person name="Mondo S."/>
            <person name="Pangilinan J."/>
            <person name="Riley R."/>
            <person name="LaButti K."/>
            <person name="Andreopoulos B."/>
            <person name="Lipzen A."/>
            <person name="Chen C."/>
            <person name="Yan M."/>
            <person name="Daum C."/>
            <person name="Ng V."/>
            <person name="Clum A."/>
            <person name="Steindorff A."/>
            <person name="Ohm R.A."/>
            <person name="Martin F."/>
            <person name="Silar P."/>
            <person name="Natvig D.O."/>
            <person name="Lalanne C."/>
            <person name="Gautier V."/>
            <person name="Ament-Velasquez S.L."/>
            <person name="Kruys A."/>
            <person name="Hutchinson M.I."/>
            <person name="Powell A.J."/>
            <person name="Barry K."/>
            <person name="Miller A.N."/>
            <person name="Grigoriev I.V."/>
            <person name="Debuchy R."/>
            <person name="Gladieux P."/>
            <person name="Hiltunen Thoren M."/>
            <person name="Johannesson H."/>
        </authorList>
    </citation>
    <scope>NUCLEOTIDE SEQUENCE</scope>
    <source>
        <strain evidence="2">CBS 955.72</strain>
    </source>
</reference>
<dbReference type="SUPFAM" id="SSF51905">
    <property type="entry name" value="FAD/NAD(P)-binding domain"/>
    <property type="match status" value="1"/>
</dbReference>
<dbReference type="Gene3D" id="3.50.50.60">
    <property type="entry name" value="FAD/NAD(P)-binding domain"/>
    <property type="match status" value="1"/>
</dbReference>
<dbReference type="Gene3D" id="1.10.10.1620">
    <property type="match status" value="1"/>
</dbReference>
<sequence>MKSSPEPVELKIGVVGAGMAGLYASLILQDLDLEHEVVEASHKPGGRVRTHRFSQESGDYFELGAMLFPDIPIMSRTFKLLKLLNIEKDNSADPRQGCLIPYHFTGPNNPMFFNNVWLKVGGDGCGPGVDTEDPFHASNDIGDTADNKSVILKRVFDDWKTRLIHDFENAWEELMKLEFEATSLKTYMIRKLRLDSEYSNHLGPLKVVNWCETMAAGTGHFDASFVSWLLLTLEFEYPAPTPPGYDTRPITSDGENAWWILNGGSDIVAEGVAKRLKRKPLYNHTVTGISHSPEKGRMVVTMRPGYDVKPMTKEYTHVITTTTAPCLGFMDLRKAGLTRMHWEAIRTLHYDNAVKLGIKFQRRWWAEDMAITKGGTGMTDRPTRIVMYPSHALNTPEGSPGVLYACFNWGQDASRLGGLSVSSEATSQVAIFDAVMQDLAIMHGYPEEKLRAMVMEYHVHDWNRDRLVNGHFALLAPGHFASYFGKLQQPAAVGRLFLAGEMTSIYHGWIVGALNSAYCAIYRILVCEMFRNLGNWGALNYLYNKLQLLRSRWGSAEDELEGECCVDLMGVTGWQSFLGMYDATI</sequence>
<organism evidence="2 3">
    <name type="scientific">Lasiosphaeria hispida</name>
    <dbReference type="NCBI Taxonomy" id="260671"/>
    <lineage>
        <taxon>Eukaryota</taxon>
        <taxon>Fungi</taxon>
        <taxon>Dikarya</taxon>
        <taxon>Ascomycota</taxon>
        <taxon>Pezizomycotina</taxon>
        <taxon>Sordariomycetes</taxon>
        <taxon>Sordariomycetidae</taxon>
        <taxon>Sordariales</taxon>
        <taxon>Lasiosphaeriaceae</taxon>
        <taxon>Lasiosphaeria</taxon>
    </lineage>
</organism>
<dbReference type="GO" id="GO:0001716">
    <property type="term" value="F:L-amino-acid oxidase activity"/>
    <property type="evidence" value="ECO:0007669"/>
    <property type="project" value="TreeGrafter"/>
</dbReference>
<comment type="caution">
    <text evidence="2">The sequence shown here is derived from an EMBL/GenBank/DDBJ whole genome shotgun (WGS) entry which is preliminary data.</text>
</comment>
<feature type="domain" description="Amine oxidase" evidence="1">
    <location>
        <begin position="19"/>
        <end position="518"/>
    </location>
</feature>
<dbReference type="InterPro" id="IPR050281">
    <property type="entry name" value="Flavin_monoamine_oxidase"/>
</dbReference>
<dbReference type="PANTHER" id="PTHR10742:SF342">
    <property type="entry name" value="AMINE OXIDASE"/>
    <property type="match status" value="1"/>
</dbReference>
<gene>
    <name evidence="2" type="ORF">B0T25DRAFT_456471</name>
</gene>
<evidence type="ECO:0000259" key="1">
    <source>
        <dbReference type="Pfam" id="PF01593"/>
    </source>
</evidence>
<proteinExistence type="predicted"/>
<dbReference type="PANTHER" id="PTHR10742">
    <property type="entry name" value="FLAVIN MONOAMINE OXIDASE"/>
    <property type="match status" value="1"/>
</dbReference>
<dbReference type="GO" id="GO:0009063">
    <property type="term" value="P:amino acid catabolic process"/>
    <property type="evidence" value="ECO:0007669"/>
    <property type="project" value="TreeGrafter"/>
</dbReference>
<name>A0AAJ0MF18_9PEZI</name>
<dbReference type="Pfam" id="PF01593">
    <property type="entry name" value="Amino_oxidase"/>
    <property type="match status" value="1"/>
</dbReference>
<reference evidence="2" key="2">
    <citation type="submission" date="2023-06" db="EMBL/GenBank/DDBJ databases">
        <authorList>
            <consortium name="Lawrence Berkeley National Laboratory"/>
            <person name="Haridas S."/>
            <person name="Hensen N."/>
            <person name="Bonometti L."/>
            <person name="Westerberg I."/>
            <person name="Brannstrom I.O."/>
            <person name="Guillou S."/>
            <person name="Cros-Aarteil S."/>
            <person name="Calhoun S."/>
            <person name="Kuo A."/>
            <person name="Mondo S."/>
            <person name="Pangilinan J."/>
            <person name="Riley R."/>
            <person name="Labutti K."/>
            <person name="Andreopoulos B."/>
            <person name="Lipzen A."/>
            <person name="Chen C."/>
            <person name="Yanf M."/>
            <person name="Daum C."/>
            <person name="Ng V."/>
            <person name="Clum A."/>
            <person name="Steindorff A."/>
            <person name="Ohm R."/>
            <person name="Martin F."/>
            <person name="Silar P."/>
            <person name="Natvig D."/>
            <person name="Lalanne C."/>
            <person name="Gautier V."/>
            <person name="Ament-Velasquez S.L."/>
            <person name="Kruys A."/>
            <person name="Hutchinson M.I."/>
            <person name="Powell A.J."/>
            <person name="Barry K."/>
            <person name="Miller A.N."/>
            <person name="Grigoriev I.V."/>
            <person name="Debuchy R."/>
            <person name="Gladieux P."/>
            <person name="Thoren M.H."/>
            <person name="Johannesson H."/>
        </authorList>
    </citation>
    <scope>NUCLEOTIDE SEQUENCE</scope>
    <source>
        <strain evidence="2">CBS 955.72</strain>
    </source>
</reference>
<evidence type="ECO:0000313" key="3">
    <source>
        <dbReference type="Proteomes" id="UP001275084"/>
    </source>
</evidence>
<dbReference type="Proteomes" id="UP001275084">
    <property type="component" value="Unassembled WGS sequence"/>
</dbReference>
<dbReference type="InterPro" id="IPR002937">
    <property type="entry name" value="Amino_oxidase"/>
</dbReference>
<accession>A0AAJ0MF18</accession>
<dbReference type="SUPFAM" id="SSF54373">
    <property type="entry name" value="FAD-linked reductases, C-terminal domain"/>
    <property type="match status" value="1"/>
</dbReference>
<dbReference type="AlphaFoldDB" id="A0AAJ0MF18"/>
<keyword evidence="3" id="KW-1185">Reference proteome</keyword>
<evidence type="ECO:0000313" key="2">
    <source>
        <dbReference type="EMBL" id="KAK3354067.1"/>
    </source>
</evidence>
<protein>
    <recommendedName>
        <fullName evidence="1">Amine oxidase domain-containing protein</fullName>
    </recommendedName>
</protein>
<dbReference type="Gene3D" id="3.90.660.10">
    <property type="match status" value="1"/>
</dbReference>
<dbReference type="InterPro" id="IPR036188">
    <property type="entry name" value="FAD/NAD-bd_sf"/>
</dbReference>
<dbReference type="EMBL" id="JAUIQD010000004">
    <property type="protein sequence ID" value="KAK3354067.1"/>
    <property type="molecule type" value="Genomic_DNA"/>
</dbReference>